<dbReference type="Pfam" id="PF11185">
    <property type="entry name" value="DUF2971"/>
    <property type="match status" value="1"/>
</dbReference>
<proteinExistence type="predicted"/>
<reference evidence="1 2" key="1">
    <citation type="submission" date="2019-09" db="EMBL/GenBank/DDBJ databases">
        <authorList>
            <person name="Chandra G."/>
            <person name="Truman W A."/>
        </authorList>
    </citation>
    <scope>NUCLEOTIDE SEQUENCE [LARGE SCALE GENOMIC DNA]</scope>
    <source>
        <strain evidence="1">PS685</strain>
    </source>
</reference>
<dbReference type="OrthoDB" id="4119964at2"/>
<sequence length="295" mass="34308">MFKYFRCDEWALKNLRDNNLYLNHHSLFNDPFECRCEIRTGFPKRGDGSSRFADVLRAWGFERADDETALENYDDYVFSLEGSEPDIKYYIDSARITCFSRRADNLLMWAHYGDGLRGFCIEFDADEITAYHDNANVFEVIYADSPSVVDASIMAVLHDQWYFNNDAFYEVQAISKRLGKDKIFELSLYQVGINKSYDKIQEIYQKMLATKPVAWRYEEEIRMIDCSPRENLFGVTMTYPVSAIKSIIFGEKISRNHEEVIVEILSRKLPSVKFKKAVRVDGSFDVHIVSLDGVV</sequence>
<gene>
    <name evidence="1" type="ORF">PS685_00415</name>
</gene>
<accession>A0A5E6YFZ0</accession>
<name>A0A5E6YFZ0_PSEFL</name>
<evidence type="ECO:0000313" key="2">
    <source>
        <dbReference type="Proteomes" id="UP000326437"/>
    </source>
</evidence>
<dbReference type="RefSeq" id="WP_150628150.1">
    <property type="nucleotide sequence ID" value="NZ_CABVHO010000002.1"/>
</dbReference>
<protein>
    <recommendedName>
        <fullName evidence="3">DUF2971 domain-containing protein</fullName>
    </recommendedName>
</protein>
<dbReference type="InterPro" id="IPR021352">
    <property type="entry name" value="DUF2971"/>
</dbReference>
<dbReference type="AlphaFoldDB" id="A0A5E6YFZ0"/>
<dbReference type="Proteomes" id="UP000326437">
    <property type="component" value="Unassembled WGS sequence"/>
</dbReference>
<organism evidence="1 2">
    <name type="scientific">Pseudomonas fluorescens</name>
    <dbReference type="NCBI Taxonomy" id="294"/>
    <lineage>
        <taxon>Bacteria</taxon>
        <taxon>Pseudomonadati</taxon>
        <taxon>Pseudomonadota</taxon>
        <taxon>Gammaproteobacteria</taxon>
        <taxon>Pseudomonadales</taxon>
        <taxon>Pseudomonadaceae</taxon>
        <taxon>Pseudomonas</taxon>
    </lineage>
</organism>
<evidence type="ECO:0000313" key="1">
    <source>
        <dbReference type="EMBL" id="VVN50891.1"/>
    </source>
</evidence>
<evidence type="ECO:0008006" key="3">
    <source>
        <dbReference type="Google" id="ProtNLM"/>
    </source>
</evidence>
<dbReference type="EMBL" id="CABVHO010000002">
    <property type="protein sequence ID" value="VVN50891.1"/>
    <property type="molecule type" value="Genomic_DNA"/>
</dbReference>